<proteinExistence type="predicted"/>
<dbReference type="EMBL" id="GG663363">
    <property type="protein sequence ID" value="EEH11626.1"/>
    <property type="molecule type" value="Genomic_DNA"/>
</dbReference>
<accession>C0ND85</accession>
<dbReference type="Proteomes" id="UP000001631">
    <property type="component" value="Unassembled WGS sequence"/>
</dbReference>
<gene>
    <name evidence="2" type="ORF">HCBG_01081</name>
</gene>
<reference evidence="2" key="1">
    <citation type="submission" date="2009-02" db="EMBL/GenBank/DDBJ databases">
        <title>The Genome Sequence of Ajellomyces capsulatus strain G186AR.</title>
        <authorList>
            <consortium name="The Broad Institute Genome Sequencing Platform"/>
            <person name="Champion M."/>
            <person name="Cuomo C."/>
            <person name="Ma L.-J."/>
            <person name="Henn M.R."/>
            <person name="Sil A."/>
            <person name="Goldman B."/>
            <person name="Young S.K."/>
            <person name="Kodira C.D."/>
            <person name="Zeng Q."/>
            <person name="Koehrsen M."/>
            <person name="Alvarado L."/>
            <person name="Berlin A."/>
            <person name="Borenstein D."/>
            <person name="Chen Z."/>
            <person name="Engels R."/>
            <person name="Freedman E."/>
            <person name="Gellesch M."/>
            <person name="Goldberg J."/>
            <person name="Griggs A."/>
            <person name="Gujja S."/>
            <person name="Heiman D."/>
            <person name="Hepburn T."/>
            <person name="Howarth C."/>
            <person name="Jen D."/>
            <person name="Larson L."/>
            <person name="Lewis B."/>
            <person name="Mehta T."/>
            <person name="Park D."/>
            <person name="Pearson M."/>
            <person name="Roberts A."/>
            <person name="Saif S."/>
            <person name="Shea T."/>
            <person name="Shenoy N."/>
            <person name="Sisk P."/>
            <person name="Stolte C."/>
            <person name="Sykes S."/>
            <person name="Walk T."/>
            <person name="White J."/>
            <person name="Yandava C."/>
            <person name="Klein B."/>
            <person name="McEwen J.G."/>
            <person name="Puccia R."/>
            <person name="Goldman G.H."/>
            <person name="Felipe M.S."/>
            <person name="Nino-Vega G."/>
            <person name="San-Blas G."/>
            <person name="Taylor J."/>
            <person name="Mendoza L."/>
            <person name="Galagan J."/>
            <person name="Nusbaum C."/>
            <person name="Birren B."/>
        </authorList>
    </citation>
    <scope>NUCLEOTIDE SEQUENCE</scope>
    <source>
        <strain evidence="2">G186AR</strain>
    </source>
</reference>
<dbReference type="AlphaFoldDB" id="C0ND85"/>
<dbReference type="GeneID" id="69034098"/>
<feature type="region of interest" description="Disordered" evidence="1">
    <location>
        <begin position="1"/>
        <end position="36"/>
    </location>
</feature>
<sequence length="133" mass="14824">MRHTLHQTPPTRLEDNDLEPPEKGYGPSGRSNVEKRTRVQVDLLGQVRQHSCDDNGVTQKVDNAQTINEAHDSTEKNRLSATGLTKLQGSCQAIDTLKRDSEQLKAGQQILKAQNPDLEEEITTLKTQLNQPS</sequence>
<evidence type="ECO:0000313" key="3">
    <source>
        <dbReference type="Proteomes" id="UP000001631"/>
    </source>
</evidence>
<keyword evidence="3" id="KW-1185">Reference proteome</keyword>
<organism evidence="2 3">
    <name type="scientific">Ajellomyces capsulatus (strain G186AR / H82 / ATCC MYA-2454 / RMSCC 2432)</name>
    <name type="common">Darling's disease fungus</name>
    <name type="synonym">Histoplasma capsulatum</name>
    <dbReference type="NCBI Taxonomy" id="447093"/>
    <lineage>
        <taxon>Eukaryota</taxon>
        <taxon>Fungi</taxon>
        <taxon>Dikarya</taxon>
        <taxon>Ascomycota</taxon>
        <taxon>Pezizomycotina</taxon>
        <taxon>Eurotiomycetes</taxon>
        <taxon>Eurotiomycetidae</taxon>
        <taxon>Onygenales</taxon>
        <taxon>Ajellomycetaceae</taxon>
        <taxon>Histoplasma</taxon>
    </lineage>
</organism>
<evidence type="ECO:0000313" key="2">
    <source>
        <dbReference type="EMBL" id="EEH11626.1"/>
    </source>
</evidence>
<dbReference type="HOGENOM" id="CLU_1906136_0_0_1"/>
<evidence type="ECO:0000256" key="1">
    <source>
        <dbReference type="SAM" id="MobiDB-lite"/>
    </source>
</evidence>
<feature type="compositionally biased region" description="Polar residues" evidence="1">
    <location>
        <begin position="1"/>
        <end position="10"/>
    </location>
</feature>
<name>C0ND85_AJECG</name>
<protein>
    <submittedName>
        <fullName evidence="2">Uncharacterized protein</fullName>
    </submittedName>
</protein>
<dbReference type="InParanoid" id="C0ND85"/>
<dbReference type="VEuPathDB" id="FungiDB:I7I50_03126"/>
<dbReference type="RefSeq" id="XP_045292106.1">
    <property type="nucleotide sequence ID" value="XM_045428131.1"/>
</dbReference>